<evidence type="ECO:0000256" key="5">
    <source>
        <dbReference type="SAM" id="Coils"/>
    </source>
</evidence>
<dbReference type="PROSITE" id="PS50023">
    <property type="entry name" value="LIM_DOMAIN_2"/>
    <property type="match status" value="2"/>
</dbReference>
<feature type="region of interest" description="Disordered" evidence="6">
    <location>
        <begin position="1686"/>
        <end position="1866"/>
    </location>
</feature>
<dbReference type="Gene3D" id="2.10.110.10">
    <property type="entry name" value="Cysteine Rich Protein"/>
    <property type="match status" value="3"/>
</dbReference>
<feature type="region of interest" description="Disordered" evidence="6">
    <location>
        <begin position="1014"/>
        <end position="1091"/>
    </location>
</feature>
<dbReference type="PANTHER" id="PTHR32083:SF0">
    <property type="entry name" value="CILIA AND FLAGELLA-ASSOCIATED PROTEIN 58"/>
    <property type="match status" value="1"/>
</dbReference>
<name>A0A2K1QY10_9PEZI</name>
<evidence type="ECO:0000256" key="1">
    <source>
        <dbReference type="ARBA" id="ARBA00022723"/>
    </source>
</evidence>
<dbReference type="SUPFAM" id="SSF57716">
    <property type="entry name" value="Glucocorticoid receptor-like (DNA-binding domain)"/>
    <property type="match status" value="3"/>
</dbReference>
<feature type="compositionally biased region" description="Basic and acidic residues" evidence="6">
    <location>
        <begin position="404"/>
        <end position="424"/>
    </location>
</feature>
<dbReference type="PROSITE" id="PS00478">
    <property type="entry name" value="LIM_DOMAIN_1"/>
    <property type="match status" value="2"/>
</dbReference>
<feature type="compositionally biased region" description="Polar residues" evidence="6">
    <location>
        <begin position="2717"/>
        <end position="2726"/>
    </location>
</feature>
<evidence type="ECO:0000256" key="3">
    <source>
        <dbReference type="ARBA" id="ARBA00023054"/>
    </source>
</evidence>
<evidence type="ECO:0000256" key="2">
    <source>
        <dbReference type="ARBA" id="ARBA00022833"/>
    </source>
</evidence>
<feature type="domain" description="LIM zinc-binding" evidence="7">
    <location>
        <begin position="752"/>
        <end position="812"/>
    </location>
</feature>
<feature type="compositionally biased region" description="Basic and acidic residues" evidence="6">
    <location>
        <begin position="1817"/>
        <end position="1828"/>
    </location>
</feature>
<feature type="region of interest" description="Disordered" evidence="6">
    <location>
        <begin position="1201"/>
        <end position="1228"/>
    </location>
</feature>
<feature type="compositionally biased region" description="Acidic residues" evidence="6">
    <location>
        <begin position="1708"/>
        <end position="1718"/>
    </location>
</feature>
<feature type="region of interest" description="Disordered" evidence="6">
    <location>
        <begin position="273"/>
        <end position="553"/>
    </location>
</feature>
<feature type="compositionally biased region" description="Polar residues" evidence="6">
    <location>
        <begin position="484"/>
        <end position="501"/>
    </location>
</feature>
<evidence type="ECO:0000256" key="4">
    <source>
        <dbReference type="PROSITE-ProRule" id="PRU00125"/>
    </source>
</evidence>
<feature type="region of interest" description="Disordered" evidence="6">
    <location>
        <begin position="600"/>
        <end position="644"/>
    </location>
</feature>
<dbReference type="InParanoid" id="A0A2K1QY10"/>
<dbReference type="EMBL" id="NKHZ01000029">
    <property type="protein sequence ID" value="PNS19946.1"/>
    <property type="molecule type" value="Genomic_DNA"/>
</dbReference>
<feature type="compositionally biased region" description="Basic and acidic residues" evidence="6">
    <location>
        <begin position="1037"/>
        <end position="1051"/>
    </location>
</feature>
<feature type="compositionally biased region" description="Polar residues" evidence="6">
    <location>
        <begin position="1792"/>
        <end position="1807"/>
    </location>
</feature>
<dbReference type="Proteomes" id="UP000243797">
    <property type="component" value="Unassembled WGS sequence"/>
</dbReference>
<organism evidence="8 9">
    <name type="scientific">Sphaceloma murrayae</name>
    <dbReference type="NCBI Taxonomy" id="2082308"/>
    <lineage>
        <taxon>Eukaryota</taxon>
        <taxon>Fungi</taxon>
        <taxon>Dikarya</taxon>
        <taxon>Ascomycota</taxon>
        <taxon>Pezizomycotina</taxon>
        <taxon>Dothideomycetes</taxon>
        <taxon>Dothideomycetidae</taxon>
        <taxon>Myriangiales</taxon>
        <taxon>Elsinoaceae</taxon>
        <taxon>Sphaceloma</taxon>
    </lineage>
</organism>
<feature type="region of interest" description="Disordered" evidence="6">
    <location>
        <begin position="145"/>
        <end position="174"/>
    </location>
</feature>
<feature type="compositionally biased region" description="Polar residues" evidence="6">
    <location>
        <begin position="512"/>
        <end position="533"/>
    </location>
</feature>
<feature type="region of interest" description="Disordered" evidence="6">
    <location>
        <begin position="2026"/>
        <end position="2057"/>
    </location>
</feature>
<feature type="compositionally biased region" description="Polar residues" evidence="6">
    <location>
        <begin position="1054"/>
        <end position="1081"/>
    </location>
</feature>
<dbReference type="Pfam" id="PF00412">
    <property type="entry name" value="LIM"/>
    <property type="match status" value="3"/>
</dbReference>
<feature type="compositionally biased region" description="Polar residues" evidence="6">
    <location>
        <begin position="1755"/>
        <end position="1777"/>
    </location>
</feature>
<feature type="region of interest" description="Disordered" evidence="6">
    <location>
        <begin position="2700"/>
        <end position="2834"/>
    </location>
</feature>
<feature type="compositionally biased region" description="Polar residues" evidence="6">
    <location>
        <begin position="916"/>
        <end position="934"/>
    </location>
</feature>
<dbReference type="STRING" id="2082308.A0A2K1QY10"/>
<accession>A0A2K1QY10</accession>
<dbReference type="GO" id="GO:0046872">
    <property type="term" value="F:metal ion binding"/>
    <property type="evidence" value="ECO:0007669"/>
    <property type="project" value="UniProtKB-KW"/>
</dbReference>
<keyword evidence="3 5" id="KW-0175">Coiled coil</keyword>
<feature type="region of interest" description="Disordered" evidence="6">
    <location>
        <begin position="568"/>
        <end position="587"/>
    </location>
</feature>
<feature type="region of interest" description="Disordered" evidence="6">
    <location>
        <begin position="1879"/>
        <end position="1982"/>
    </location>
</feature>
<dbReference type="GO" id="GO:0030695">
    <property type="term" value="F:GTPase regulator activity"/>
    <property type="evidence" value="ECO:0007669"/>
    <property type="project" value="UniProtKB-ARBA"/>
</dbReference>
<feature type="coiled-coil region" evidence="5">
    <location>
        <begin position="2359"/>
        <end position="2534"/>
    </location>
</feature>
<feature type="region of interest" description="Disordered" evidence="6">
    <location>
        <begin position="916"/>
        <end position="949"/>
    </location>
</feature>
<feature type="region of interest" description="Disordered" evidence="6">
    <location>
        <begin position="1"/>
        <end position="22"/>
    </location>
</feature>
<feature type="region of interest" description="Disordered" evidence="6">
    <location>
        <begin position="1545"/>
        <end position="1577"/>
    </location>
</feature>
<dbReference type="InterPro" id="IPR001781">
    <property type="entry name" value="Znf_LIM"/>
</dbReference>
<feature type="compositionally biased region" description="Basic and acidic residues" evidence="6">
    <location>
        <begin position="54"/>
        <end position="63"/>
    </location>
</feature>
<feature type="domain" description="LIM zinc-binding" evidence="7">
    <location>
        <begin position="651"/>
        <end position="711"/>
    </location>
</feature>
<keyword evidence="9" id="KW-1185">Reference proteome</keyword>
<feature type="region of interest" description="Disordered" evidence="6">
    <location>
        <begin position="35"/>
        <end position="112"/>
    </location>
</feature>
<evidence type="ECO:0000259" key="7">
    <source>
        <dbReference type="PROSITE" id="PS50023"/>
    </source>
</evidence>
<evidence type="ECO:0000313" key="9">
    <source>
        <dbReference type="Proteomes" id="UP000243797"/>
    </source>
</evidence>
<feature type="compositionally biased region" description="Basic and acidic residues" evidence="6">
    <location>
        <begin position="1884"/>
        <end position="1905"/>
    </location>
</feature>
<keyword evidence="2 4" id="KW-0862">Zinc</keyword>
<evidence type="ECO:0000256" key="6">
    <source>
        <dbReference type="SAM" id="MobiDB-lite"/>
    </source>
</evidence>
<feature type="region of interest" description="Disordered" evidence="6">
    <location>
        <begin position="1325"/>
        <end position="1349"/>
    </location>
</feature>
<feature type="compositionally biased region" description="Basic and acidic residues" evidence="6">
    <location>
        <begin position="459"/>
        <end position="468"/>
    </location>
</feature>
<dbReference type="CDD" id="cd08368">
    <property type="entry name" value="LIM"/>
    <property type="match status" value="2"/>
</dbReference>
<feature type="region of interest" description="Disordered" evidence="6">
    <location>
        <begin position="1646"/>
        <end position="1665"/>
    </location>
</feature>
<comment type="caution">
    <text evidence="8">The sequence shown here is derived from an EMBL/GenBank/DDBJ whole genome shotgun (WGS) entry which is preliminary data.</text>
</comment>
<protein>
    <recommendedName>
        <fullName evidence="7">LIM zinc-binding domain-containing protein</fullName>
    </recommendedName>
</protein>
<proteinExistence type="predicted"/>
<keyword evidence="1 4" id="KW-0479">Metal-binding</keyword>
<feature type="compositionally biased region" description="Basic and acidic residues" evidence="6">
    <location>
        <begin position="282"/>
        <end position="313"/>
    </location>
</feature>
<dbReference type="GO" id="GO:0005856">
    <property type="term" value="C:cytoskeleton"/>
    <property type="evidence" value="ECO:0007669"/>
    <property type="project" value="TreeGrafter"/>
</dbReference>
<sequence>MLAKARAARTSDAEAGNYMSDDKLAEYLADLRTSRAARLNGSRPAPTTQSAEQKSPEKLKLARDSNTQYAGRPLVPAPLRFNSPIPSEAKEVNPLKPSSRLVNEAEGTYPEDEARWKEKKEARSLRMALEDTDLEEERRIHEAAQNEASELVLEHRSPSKKSEMSAYANPDAPVRDSRIHIRKGSYGRCHSPKPHQGGPLAKDARVEPDIRKDRAPFGPAPSAFAPKHMHESMDLQNTTNSGNLPGSIQSPKKKSYQGLANAVAADIATIKRRVSSGSKRKASSEKRMFPTAEERIYEEPETIKEEEVEEPVKKCPPPPVPSVSEDSNGTDIPRHMRKNPFARVRFNKDNLERANSIASGQVPKFNPVEIQRNAPSQSRRPWYMSNKPASAPAVPQSITVEAKTGADEGRTSNEEKEIRSEDIRAATSMKRKDRSTNLPQPTAVSDSPGRPIVSFTNGWKEKEAERRGSGSPIPGSRPMPRPNSAMSTPASSTPMKNQASRPQAAIPPVRTPTLTQQSQRPSGPSMFQPQVSIPNGIPILNLPDDDDGTKSKVLSEEPELPHMNLLQTQQQPSQGISPHPPRKTQSVPIINVPDLAIHPTRSERQPSARPLPVPQQGGRPLPDRRSQINQGARSAPLPIPHLTPTQQKSSVLCAQCALPIAGRILSAAGERFHPECFACHQCGINLECVAFYPEPDQKYYERIARIQQRLQGFEIAMPEGVTDEDVRRLEEQDGDESLRFFCHLDFHETFSPRCRSCRTPIEGEVVVACGAEWHVGHFFCAQCGDPFDSTTPFVEKEGYAWCLGCHTHRYSPKCKKCRKPITDVVVNALDNDWHGDCFCCSECGGGFDDGQYFLRGDSIDPVYELAQQSASSAPTGGPAARYFTPALFPSRIDSVDRTLDRQPFFRDRSESITSESYYTAAWNTPNDPSPQSTARRPHTSGRDSTSTKRVSSGFVFGLDHLVPSRLPKSLFGDLIDGPISPTVAKQLRTSQKLSEHTSNLFGDYQDFLTQARGVPADKNPKQQGSADMLASRWAPTPDRELHGKSMAEKPPQEPSQSPKTAASSQTKDSPRPQSIRTGSLESTKESPRKKKKVLWNGRQCVIYLPFGPPEKFGGARPMSLTQVENLMRGWQASGHDTNGFDVQHTDIPEIEADRGRLRYAEAQDLFTVPAGSRPPVRIADPKAWKDYENWLMEEKLRALGVGGLDDPPPASREVPAQQPSRTFSPPFNGSLPGSLGFPFSQRSTPGLSNFSSGPHSRTMSIASPLSSGTETRGHAHRHSVFGMPQAFQQLTNMSPTMRPFSPSQQLSLNAVARATSPGIDRLKTSVSPVPQGQPIDGQPFRPSPVGERRFTPPTHLRHQSLAPAFSPQPVPATVTPHRPALAEVREDEEEDPRDFTPRAQIQQSDIVVPTPRGHRHNISENLEKEIRDAEKILEQGNAWETHNQFQPAQHTPFSQFQAPGQDFASFTPAARGPSQSQFGAPQNVPAFQPQAFVFQPQAPYAQPAFTPNQSTFKPQAPTFSFNPGLAAHAPAFQPGPMTNTFAQPLSRPGPNQLGHNRQQSSGNLDVTAPAFKPQSFGVPGPISSSGFNFSAEFKPGAQAFQPGKPFSSEDNSKSIFGDVKIPEVVKPARRSKAVAIVRPVSSHKSDGVEAVEEDESGRLVQSSDRQKRAFRAAEDDGDTVPLFAARPESPAWPNPTAQSPALIKIASDEEISEGEAPDDSGMAINEPAEKDALDAAAELAALGYSTDEDKENAPVQGTSKAITGRSNSHARNLSSLSALAKPFEFAPRAQPAQESPIQMPAGQSENVSDGKITSIPDKPDFSPDRIFSRDATSIDGGLSNALEPKKSVPSPLREPTPQPAEISIEPSFDEIDAVMRQLNEENDCDRIYDSKETSDDKERDVEPLRESSPSALISQLEDLRSDAPSPGSVQIHQVLHDRSRSVSPMSEKAHLDISTPLEMPSPMMQGPRNRNLGPSSEWSEDFSSGAADRIRQRSGFFDDRVDEAISKAFKEHLQPLQEQMEILRRSISEGRPNTAEARSRRPVSSGMDSDADDEDDVMDSKFLARPLSSRGGRKYDLIKAAVTEAMSHRPASPIKESHADLLNGFEMVNSRLDTLLVKGFELDDVRDAVADAMHKSSTSMVHVPQPDSSDSELEYLKQQRQENFDNKKLLRLAEEELDLLRASIATKDNRLDALERERGDLRDRAEDSEEVAANLGRKVKDLEAESVTLHGTLEEYRALRLKLKYDHEDAAAENRQLRATMVELEGQIADGKNVRDNMRDKLDRIHTDMAGAAMQLANQKVVWQRQNEDLQKRCAVYQTRLDSELQLRTGLENELSRLRMLVSEGDSAKAQLEHNNKSSALLEETIASLRDEVNELQTGNSRVHRELQDARENSRLEVQRAQLMMQAGVETANNQADAMQAGLQSKLSITANELENMKALMEAMKSRHEVLLQEEADLRRDTLFKVNEASSAALESLRARHEEDIHFLKTQHDRALAEVKHDAQRSESFWNERLTMSEERHVHLKERIAHLEERLTIAKSAASAAAQAAQAASKATPTVSEPERISPQALRESILVLQEQLQDRESRIEQLQSSLTSTNNSLPQKLKEKEIEATWLRELLAVRADDLAELIATLEKEDFDRERVRDAAIRIQTQLRIETAEKERFAKAGDSLPAQAMAGVVNFASPKAVQLAAAIGNWRARGAPSVPSPRRGREMKSFSQGQRNTDGGSGGHKTASPVMGPAADETPSKSNPPRPGSAASWMSGLMTPPASGLRRTPSPAFESGDVKGKGRVVSRFGSESPDAEGRMSFGGEGFDEDAEIVGGRSLASELEPLG</sequence>
<feature type="compositionally biased region" description="Basic and acidic residues" evidence="6">
    <location>
        <begin position="152"/>
        <end position="163"/>
    </location>
</feature>
<feature type="coiled-coil region" evidence="5">
    <location>
        <begin position="2170"/>
        <end position="2267"/>
    </location>
</feature>
<evidence type="ECO:0000313" key="8">
    <source>
        <dbReference type="EMBL" id="PNS19946.1"/>
    </source>
</evidence>
<dbReference type="OrthoDB" id="1293114at2759"/>
<keyword evidence="4" id="KW-0440">LIM domain</keyword>
<dbReference type="FunFam" id="2.10.110.10:FF:000077">
    <property type="entry name" value="LIM domain protein"/>
    <property type="match status" value="1"/>
</dbReference>
<feature type="compositionally biased region" description="Polar residues" evidence="6">
    <location>
        <begin position="1217"/>
        <end position="1227"/>
    </location>
</feature>
<gene>
    <name evidence="8" type="ORF">CAC42_7913</name>
</gene>
<feature type="coiled-coil region" evidence="5">
    <location>
        <begin position="2574"/>
        <end position="2637"/>
    </location>
</feature>
<dbReference type="SMART" id="SM00132">
    <property type="entry name" value="LIM"/>
    <property type="match status" value="3"/>
</dbReference>
<feature type="compositionally biased region" description="Polar residues" evidence="6">
    <location>
        <begin position="1553"/>
        <end position="1564"/>
    </location>
</feature>
<reference evidence="8 9" key="1">
    <citation type="submission" date="2017-06" db="EMBL/GenBank/DDBJ databases">
        <title>Draft genome sequence of a variant of Elsinoe murrayae.</title>
        <authorList>
            <person name="Cheng Q."/>
        </authorList>
    </citation>
    <scope>NUCLEOTIDE SEQUENCE [LARGE SCALE GENOMIC DNA]</scope>
    <source>
        <strain evidence="8 9">CQ-2017a</strain>
    </source>
</reference>
<feature type="region of interest" description="Disordered" evidence="6">
    <location>
        <begin position="185"/>
        <end position="204"/>
    </location>
</feature>
<feature type="compositionally biased region" description="Polar residues" evidence="6">
    <location>
        <begin position="436"/>
        <end position="445"/>
    </location>
</feature>
<dbReference type="PANTHER" id="PTHR32083">
    <property type="entry name" value="CILIA AND FLAGELLA-ASSOCIATED PROTEIN 58-RELATED"/>
    <property type="match status" value="1"/>
</dbReference>